<name>A0A0R1W0N3_9LACO</name>
<sequence length="435" mass="46354">MEMNGDGQLIIGNWERKLMKNFWKNYRGTLLILLGLVLGGIAGAVWGTKVDVVKPLGDLFLNLMYMILIPLVFFSISSSIAGMQEVKRLGKILGITVAVFLGTALVSAVLGYLCVLIFKPIQGIDMSNVKQLMGNVKGASGTKTSALAQIVATFTVDDFSKILSKSNMLSLIVVAILVGIATAASGQAAEPFAKLLNAGNVVTMRIVKYIMYYAPIGLGCFFATVIGNLGAEMVGGYLRTLLIYVGYSLFYFFVVMSGYAYLSAGHSGFKAFWRNISVPAITAIATSSSAASIPVNLEYTKKIGVTADIADTVIPLGANTHKDGSVVGGILKTTFLFVLFGRDIATFQNAVIIIAVGFLVGVVMSAIPGGGFVAETVIITIFGFPMTALPLILIISEIIDIPATLLNSTSNITSSMLITRFVEGKNWLSKAMRSR</sequence>
<dbReference type="PRINTS" id="PR00173">
    <property type="entry name" value="EDTRNSPORT"/>
</dbReference>
<dbReference type="InterPro" id="IPR001991">
    <property type="entry name" value="Na-dicarboxylate_symporter"/>
</dbReference>
<feature type="transmembrane region" description="Helical" evidence="7">
    <location>
        <begin position="347"/>
        <end position="367"/>
    </location>
</feature>
<dbReference type="GO" id="GO:0005886">
    <property type="term" value="C:plasma membrane"/>
    <property type="evidence" value="ECO:0007669"/>
    <property type="project" value="UniProtKB-SubCell"/>
</dbReference>
<keyword evidence="2" id="KW-0813">Transport</keyword>
<keyword evidence="4 7" id="KW-0812">Transmembrane</keyword>
<dbReference type="SUPFAM" id="SSF118215">
    <property type="entry name" value="Proton glutamate symport protein"/>
    <property type="match status" value="1"/>
</dbReference>
<protein>
    <submittedName>
        <fullName evidence="8">Proton glutamate symport protein</fullName>
    </submittedName>
</protein>
<dbReference type="STRING" id="1423735.FC15_GL001084"/>
<evidence type="ECO:0000313" key="9">
    <source>
        <dbReference type="Proteomes" id="UP000051315"/>
    </source>
</evidence>
<evidence type="ECO:0000256" key="7">
    <source>
        <dbReference type="SAM" id="Phobius"/>
    </source>
</evidence>
<evidence type="ECO:0000256" key="2">
    <source>
        <dbReference type="ARBA" id="ARBA00022448"/>
    </source>
</evidence>
<evidence type="ECO:0000256" key="6">
    <source>
        <dbReference type="ARBA" id="ARBA00023136"/>
    </source>
</evidence>
<evidence type="ECO:0000256" key="5">
    <source>
        <dbReference type="ARBA" id="ARBA00022989"/>
    </source>
</evidence>
<evidence type="ECO:0000256" key="4">
    <source>
        <dbReference type="ARBA" id="ARBA00022692"/>
    </source>
</evidence>
<evidence type="ECO:0000256" key="1">
    <source>
        <dbReference type="ARBA" id="ARBA00004651"/>
    </source>
</evidence>
<feature type="transmembrane region" description="Helical" evidence="7">
    <location>
        <begin position="209"/>
        <end position="229"/>
    </location>
</feature>
<dbReference type="EMBL" id="AZFX01000031">
    <property type="protein sequence ID" value="KRM11157.1"/>
    <property type="molecule type" value="Genomic_DNA"/>
</dbReference>
<comment type="subcellular location">
    <subcellularLocation>
        <location evidence="1">Cell membrane</location>
        <topology evidence="1">Multi-pass membrane protein</topology>
    </subcellularLocation>
</comment>
<keyword evidence="6 7" id="KW-0472">Membrane</keyword>
<organism evidence="8 9">
    <name type="scientific">Lapidilactobacillus concavus DSM 17758</name>
    <dbReference type="NCBI Taxonomy" id="1423735"/>
    <lineage>
        <taxon>Bacteria</taxon>
        <taxon>Bacillati</taxon>
        <taxon>Bacillota</taxon>
        <taxon>Bacilli</taxon>
        <taxon>Lactobacillales</taxon>
        <taxon>Lactobacillaceae</taxon>
        <taxon>Lapidilactobacillus</taxon>
    </lineage>
</organism>
<feature type="transmembrane region" description="Helical" evidence="7">
    <location>
        <begin position="168"/>
        <end position="189"/>
    </location>
</feature>
<feature type="transmembrane region" description="Helical" evidence="7">
    <location>
        <begin position="92"/>
        <end position="118"/>
    </location>
</feature>
<gene>
    <name evidence="8" type="ORF">FC15_GL001084</name>
</gene>
<keyword evidence="5 7" id="KW-1133">Transmembrane helix</keyword>
<dbReference type="GO" id="GO:0006835">
    <property type="term" value="P:dicarboxylic acid transport"/>
    <property type="evidence" value="ECO:0007669"/>
    <property type="project" value="TreeGrafter"/>
</dbReference>
<feature type="transmembrane region" description="Helical" evidence="7">
    <location>
        <begin position="26"/>
        <end position="47"/>
    </location>
</feature>
<dbReference type="GO" id="GO:0015293">
    <property type="term" value="F:symporter activity"/>
    <property type="evidence" value="ECO:0007669"/>
    <property type="project" value="UniProtKB-KW"/>
</dbReference>
<dbReference type="AlphaFoldDB" id="A0A0R1W0N3"/>
<dbReference type="Proteomes" id="UP000051315">
    <property type="component" value="Unassembled WGS sequence"/>
</dbReference>
<evidence type="ECO:0000313" key="8">
    <source>
        <dbReference type="EMBL" id="KRM11157.1"/>
    </source>
</evidence>
<feature type="transmembrane region" description="Helical" evidence="7">
    <location>
        <begin position="241"/>
        <end position="262"/>
    </location>
</feature>
<accession>A0A0R1W0N3</accession>
<dbReference type="PANTHER" id="PTHR42865">
    <property type="entry name" value="PROTON/GLUTAMATE-ASPARTATE SYMPORTER"/>
    <property type="match status" value="1"/>
</dbReference>
<dbReference type="InterPro" id="IPR036458">
    <property type="entry name" value="Na:dicarbo_symporter_sf"/>
</dbReference>
<comment type="caution">
    <text evidence="8">The sequence shown here is derived from an EMBL/GenBank/DDBJ whole genome shotgun (WGS) entry which is preliminary data.</text>
</comment>
<dbReference type="Pfam" id="PF00375">
    <property type="entry name" value="SDF"/>
    <property type="match status" value="1"/>
</dbReference>
<keyword evidence="3" id="KW-1003">Cell membrane</keyword>
<feature type="transmembrane region" description="Helical" evidence="7">
    <location>
        <begin position="59"/>
        <end position="80"/>
    </location>
</feature>
<dbReference type="Gene3D" id="1.10.3860.10">
    <property type="entry name" value="Sodium:dicarboxylate symporter"/>
    <property type="match status" value="1"/>
</dbReference>
<reference evidence="8 9" key="1">
    <citation type="journal article" date="2015" name="Genome Announc.">
        <title>Expanding the biotechnology potential of lactobacilli through comparative genomics of 213 strains and associated genera.</title>
        <authorList>
            <person name="Sun Z."/>
            <person name="Harris H.M."/>
            <person name="McCann A."/>
            <person name="Guo C."/>
            <person name="Argimon S."/>
            <person name="Zhang W."/>
            <person name="Yang X."/>
            <person name="Jeffery I.B."/>
            <person name="Cooney J.C."/>
            <person name="Kagawa T.F."/>
            <person name="Liu W."/>
            <person name="Song Y."/>
            <person name="Salvetti E."/>
            <person name="Wrobel A."/>
            <person name="Rasinkangas P."/>
            <person name="Parkhill J."/>
            <person name="Rea M.C."/>
            <person name="O'Sullivan O."/>
            <person name="Ritari J."/>
            <person name="Douillard F.P."/>
            <person name="Paul Ross R."/>
            <person name="Yang R."/>
            <person name="Briner A.E."/>
            <person name="Felis G.E."/>
            <person name="de Vos W.M."/>
            <person name="Barrangou R."/>
            <person name="Klaenhammer T.R."/>
            <person name="Caufield P.W."/>
            <person name="Cui Y."/>
            <person name="Zhang H."/>
            <person name="O'Toole P.W."/>
        </authorList>
    </citation>
    <scope>NUCLEOTIDE SEQUENCE [LARGE SCALE GENOMIC DNA]</scope>
    <source>
        <strain evidence="8 9">DSM 17758</strain>
    </source>
</reference>
<evidence type="ECO:0000256" key="3">
    <source>
        <dbReference type="ARBA" id="ARBA00022475"/>
    </source>
</evidence>
<dbReference type="PANTHER" id="PTHR42865:SF7">
    <property type="entry name" value="PROTON_GLUTAMATE-ASPARTATE SYMPORTER"/>
    <property type="match status" value="1"/>
</dbReference>
<feature type="transmembrane region" description="Helical" evidence="7">
    <location>
        <begin position="373"/>
        <end position="395"/>
    </location>
</feature>
<proteinExistence type="predicted"/>
<dbReference type="PATRIC" id="fig|1423735.3.peg.1128"/>
<keyword evidence="9" id="KW-1185">Reference proteome</keyword>